<proteinExistence type="predicted"/>
<protein>
    <submittedName>
        <fullName evidence="2">Uncharacterized protein</fullName>
    </submittedName>
</protein>
<organism evidence="2 3">
    <name type="scientific">Lentzea waywayandensis</name>
    <dbReference type="NCBI Taxonomy" id="84724"/>
    <lineage>
        <taxon>Bacteria</taxon>
        <taxon>Bacillati</taxon>
        <taxon>Actinomycetota</taxon>
        <taxon>Actinomycetes</taxon>
        <taxon>Pseudonocardiales</taxon>
        <taxon>Pseudonocardiaceae</taxon>
        <taxon>Lentzea</taxon>
    </lineage>
</organism>
<dbReference type="RefSeq" id="WP_143138819.1">
    <property type="nucleotide sequence ID" value="NZ_FOYL01000007.1"/>
</dbReference>
<gene>
    <name evidence="2" type="ORF">SAMN04488564_107411</name>
</gene>
<feature type="transmembrane region" description="Helical" evidence="1">
    <location>
        <begin position="64"/>
        <end position="83"/>
    </location>
</feature>
<keyword evidence="1" id="KW-0472">Membrane</keyword>
<feature type="transmembrane region" description="Helical" evidence="1">
    <location>
        <begin position="95"/>
        <end position="115"/>
    </location>
</feature>
<evidence type="ECO:0000256" key="1">
    <source>
        <dbReference type="SAM" id="Phobius"/>
    </source>
</evidence>
<keyword evidence="1" id="KW-0812">Transmembrane</keyword>
<accession>A0A1I6F301</accession>
<feature type="transmembrane region" description="Helical" evidence="1">
    <location>
        <begin position="208"/>
        <end position="227"/>
    </location>
</feature>
<dbReference type="EMBL" id="FOYL01000007">
    <property type="protein sequence ID" value="SFR24318.1"/>
    <property type="molecule type" value="Genomic_DNA"/>
</dbReference>
<evidence type="ECO:0000313" key="2">
    <source>
        <dbReference type="EMBL" id="SFR24318.1"/>
    </source>
</evidence>
<name>A0A1I6F301_9PSEU</name>
<reference evidence="3" key="1">
    <citation type="submission" date="2016-10" db="EMBL/GenBank/DDBJ databases">
        <authorList>
            <person name="Varghese N."/>
            <person name="Submissions S."/>
        </authorList>
    </citation>
    <scope>NUCLEOTIDE SEQUENCE [LARGE SCALE GENOMIC DNA]</scope>
    <source>
        <strain evidence="3">DSM 44232</strain>
    </source>
</reference>
<keyword evidence="1" id="KW-1133">Transmembrane helix</keyword>
<feature type="transmembrane region" description="Helical" evidence="1">
    <location>
        <begin position="233"/>
        <end position="255"/>
    </location>
</feature>
<dbReference type="OrthoDB" id="3698358at2"/>
<feature type="transmembrane region" description="Helical" evidence="1">
    <location>
        <begin position="174"/>
        <end position="196"/>
    </location>
</feature>
<dbReference type="Proteomes" id="UP000198583">
    <property type="component" value="Unassembled WGS sequence"/>
</dbReference>
<keyword evidence="3" id="KW-1185">Reference proteome</keyword>
<feature type="transmembrane region" description="Helical" evidence="1">
    <location>
        <begin position="32"/>
        <end position="52"/>
    </location>
</feature>
<dbReference type="AlphaFoldDB" id="A0A1I6F301"/>
<feature type="transmembrane region" description="Helical" evidence="1">
    <location>
        <begin position="147"/>
        <end position="168"/>
    </location>
</feature>
<sequence>MQAAVGVAFVAWVAAFSALTEAGNPQVLVAAAVSGGLVCLCAVAGGVVATRITDAASAARLRHVFVVLEGAAAVIFFPFYWFASSVEPVGRPGDFALVAALVLLVPVVAALVLVLRSSFVVHKIVVGEFGPLVPVSADYESAHRIRVLGTVLVVAGAALSVSVVALAFTAPSRLLLLEVYGLLVTLTPVVLGLSLAREKNVYTVRRRNIVACMVIPAAVGWAAAKVASIGGGAGMLFSGLVFAATVLLVVAILVVREFSAVWDRPSRRREVSP</sequence>
<evidence type="ECO:0000313" key="3">
    <source>
        <dbReference type="Proteomes" id="UP000198583"/>
    </source>
</evidence>